<name>N0B2F2_9HYPH</name>
<proteinExistence type="predicted"/>
<dbReference type="Pfam" id="PF02627">
    <property type="entry name" value="CMD"/>
    <property type="match status" value="1"/>
</dbReference>
<dbReference type="Proteomes" id="UP000005952">
    <property type="component" value="Chromosome"/>
</dbReference>
<evidence type="ECO:0000313" key="3">
    <source>
        <dbReference type="Proteomes" id="UP000005952"/>
    </source>
</evidence>
<dbReference type="STRING" id="670307.HYPDE_27268"/>
<accession>N0B2F2</accession>
<dbReference type="eggNOG" id="COG2128">
    <property type="taxonomic scope" value="Bacteria"/>
</dbReference>
<reference evidence="2 3" key="1">
    <citation type="journal article" date="2013" name="Genome Announc.">
        <title>Genome sequences for three denitrifying bacterial strains isolated from a uranium- and nitrate-contaminated subsurface environment.</title>
        <authorList>
            <person name="Venkatramanan R."/>
            <person name="Prakash O."/>
            <person name="Woyke T."/>
            <person name="Chain P."/>
            <person name="Goodwin L.A."/>
            <person name="Watson D."/>
            <person name="Brooks S."/>
            <person name="Kostka J.E."/>
            <person name="Green S.J."/>
        </authorList>
    </citation>
    <scope>NUCLEOTIDE SEQUENCE [LARGE SCALE GENOMIC DNA]</scope>
    <source>
        <strain evidence="2 3">1NES1</strain>
    </source>
</reference>
<protein>
    <submittedName>
        <fullName evidence="2">Putative carboxymuconolactone decarboxylase</fullName>
    </submittedName>
</protein>
<keyword evidence="3" id="KW-1185">Reference proteome</keyword>
<dbReference type="PANTHER" id="PTHR35446">
    <property type="entry name" value="SI:CH211-175M2.5"/>
    <property type="match status" value="1"/>
</dbReference>
<dbReference type="Gene3D" id="1.20.1290.10">
    <property type="entry name" value="AhpD-like"/>
    <property type="match status" value="1"/>
</dbReference>
<dbReference type="PANTHER" id="PTHR35446:SF2">
    <property type="entry name" value="CARBOXYMUCONOLACTONE DECARBOXYLASE-LIKE DOMAIN-CONTAINING PROTEIN"/>
    <property type="match status" value="1"/>
</dbReference>
<evidence type="ECO:0000259" key="1">
    <source>
        <dbReference type="Pfam" id="PF02627"/>
    </source>
</evidence>
<evidence type="ECO:0000313" key="2">
    <source>
        <dbReference type="EMBL" id="AGK57133.1"/>
    </source>
</evidence>
<dbReference type="HOGENOM" id="CLU_082760_7_0_5"/>
<dbReference type="AlphaFoldDB" id="N0B2F2"/>
<feature type="domain" description="Carboxymuconolactone decarboxylase-like" evidence="1">
    <location>
        <begin position="15"/>
        <end position="98"/>
    </location>
</feature>
<sequence>MGFLPNSQLILARRPEILRAFQQLGAVIHGPTSTITPQLRNMVAQMASRAAGCGYCMAHGAHGAERSGIPSEKEDALWEYETSPLFTEAERVALRVAQCAAQVPNAVTDDDFAALKGHYTDTQIVDIVAAIALFGFLNRFNDTMATELEASPIEAAKRHLSQHGWALGKHAPNPASR</sequence>
<dbReference type="InterPro" id="IPR029032">
    <property type="entry name" value="AhpD-like"/>
</dbReference>
<dbReference type="KEGG" id="hdt:HYPDE_27268"/>
<organism evidence="2 3">
    <name type="scientific">Hyphomicrobium denitrificans 1NES1</name>
    <dbReference type="NCBI Taxonomy" id="670307"/>
    <lineage>
        <taxon>Bacteria</taxon>
        <taxon>Pseudomonadati</taxon>
        <taxon>Pseudomonadota</taxon>
        <taxon>Alphaproteobacteria</taxon>
        <taxon>Hyphomicrobiales</taxon>
        <taxon>Hyphomicrobiaceae</taxon>
        <taxon>Hyphomicrobium</taxon>
    </lineage>
</organism>
<dbReference type="InterPro" id="IPR003779">
    <property type="entry name" value="CMD-like"/>
</dbReference>
<dbReference type="EMBL" id="CP005587">
    <property type="protein sequence ID" value="AGK57133.1"/>
    <property type="molecule type" value="Genomic_DNA"/>
</dbReference>
<dbReference type="SUPFAM" id="SSF69118">
    <property type="entry name" value="AhpD-like"/>
    <property type="match status" value="1"/>
</dbReference>
<gene>
    <name evidence="2" type="ORF">HYPDE_27268</name>
</gene>
<dbReference type="GO" id="GO:0051920">
    <property type="term" value="F:peroxiredoxin activity"/>
    <property type="evidence" value="ECO:0007669"/>
    <property type="project" value="InterPro"/>
</dbReference>